<feature type="compositionally biased region" description="Polar residues" evidence="1">
    <location>
        <begin position="1"/>
        <end position="11"/>
    </location>
</feature>
<name>A0A3S0HRM1_9GAMM</name>
<feature type="compositionally biased region" description="Basic and acidic residues" evidence="1">
    <location>
        <begin position="12"/>
        <end position="22"/>
    </location>
</feature>
<dbReference type="Gene3D" id="1.10.10.10">
    <property type="entry name" value="Winged helix-like DNA-binding domain superfamily/Winged helix DNA-binding domain"/>
    <property type="match status" value="1"/>
</dbReference>
<evidence type="ECO:0000313" key="2">
    <source>
        <dbReference type="EMBL" id="RTR01962.1"/>
    </source>
</evidence>
<dbReference type="AlphaFoldDB" id="A0A3S0HRM1"/>
<evidence type="ECO:0000313" key="3">
    <source>
        <dbReference type="Proteomes" id="UP000267400"/>
    </source>
</evidence>
<accession>A0A3S0HRM1</accession>
<comment type="caution">
    <text evidence="2">The sequence shown here is derived from an EMBL/GenBank/DDBJ whole genome shotgun (WGS) entry which is preliminary data.</text>
</comment>
<dbReference type="RefSeq" id="WP_126484843.1">
    <property type="nucleotide sequence ID" value="NZ_RXNS01000012.1"/>
</dbReference>
<feature type="region of interest" description="Disordered" evidence="1">
    <location>
        <begin position="1"/>
        <end position="29"/>
    </location>
</feature>
<evidence type="ECO:0000256" key="1">
    <source>
        <dbReference type="SAM" id="MobiDB-lite"/>
    </source>
</evidence>
<dbReference type="SUPFAM" id="SSF46785">
    <property type="entry name" value="Winged helix' DNA-binding domain"/>
    <property type="match status" value="1"/>
</dbReference>
<organism evidence="2 3">
    <name type="scientific">Halomonas nitroreducens</name>
    <dbReference type="NCBI Taxonomy" id="447425"/>
    <lineage>
        <taxon>Bacteria</taxon>
        <taxon>Pseudomonadati</taxon>
        <taxon>Pseudomonadota</taxon>
        <taxon>Gammaproteobacteria</taxon>
        <taxon>Oceanospirillales</taxon>
        <taxon>Halomonadaceae</taxon>
        <taxon>Halomonas</taxon>
    </lineage>
</organism>
<proteinExistence type="predicted"/>
<protein>
    <submittedName>
        <fullName evidence="2">MarR family transcriptional regulator</fullName>
    </submittedName>
</protein>
<dbReference type="InterPro" id="IPR036388">
    <property type="entry name" value="WH-like_DNA-bd_sf"/>
</dbReference>
<keyword evidence="3" id="KW-1185">Reference proteome</keyword>
<reference evidence="2 3" key="1">
    <citation type="submission" date="2018-12" db="EMBL/GenBank/DDBJ databases">
        <authorList>
            <person name="Yu L."/>
        </authorList>
    </citation>
    <scope>NUCLEOTIDE SEQUENCE [LARGE SCALE GENOMIC DNA]</scope>
    <source>
        <strain evidence="2 3">11S</strain>
    </source>
</reference>
<dbReference type="OrthoDB" id="6169353at2"/>
<gene>
    <name evidence="2" type="ORF">EKG36_13215</name>
</gene>
<sequence>MSAVMQPTGNEVSREAYDDVRRSGRANQQHRLVLEALSQHGPSTRHDLVEHTGLPIQTVCPRCHELLDRGEIEVVGTAGRPARQVLAIVEEEKEGAEQ</sequence>
<dbReference type="Proteomes" id="UP000267400">
    <property type="component" value="Unassembled WGS sequence"/>
</dbReference>
<dbReference type="EMBL" id="RXNS01000012">
    <property type="protein sequence ID" value="RTR01962.1"/>
    <property type="molecule type" value="Genomic_DNA"/>
</dbReference>
<dbReference type="InterPro" id="IPR036390">
    <property type="entry name" value="WH_DNA-bd_sf"/>
</dbReference>